<keyword evidence="2" id="KW-1185">Reference proteome</keyword>
<evidence type="ECO:0000313" key="2">
    <source>
        <dbReference type="Proteomes" id="UP000789920"/>
    </source>
</evidence>
<comment type="caution">
    <text evidence="1">The sequence shown here is derived from an EMBL/GenBank/DDBJ whole genome shotgun (WGS) entry which is preliminary data.</text>
</comment>
<protein>
    <submittedName>
        <fullName evidence="1">3802_t:CDS:1</fullName>
    </submittedName>
</protein>
<dbReference type="EMBL" id="CAJVQC010023986">
    <property type="protein sequence ID" value="CAG8724716.1"/>
    <property type="molecule type" value="Genomic_DNA"/>
</dbReference>
<dbReference type="Proteomes" id="UP000789920">
    <property type="component" value="Unassembled WGS sequence"/>
</dbReference>
<organism evidence="1 2">
    <name type="scientific">Racocetra persica</name>
    <dbReference type="NCBI Taxonomy" id="160502"/>
    <lineage>
        <taxon>Eukaryota</taxon>
        <taxon>Fungi</taxon>
        <taxon>Fungi incertae sedis</taxon>
        <taxon>Mucoromycota</taxon>
        <taxon>Glomeromycotina</taxon>
        <taxon>Glomeromycetes</taxon>
        <taxon>Diversisporales</taxon>
        <taxon>Gigasporaceae</taxon>
        <taxon>Racocetra</taxon>
    </lineage>
</organism>
<evidence type="ECO:0000313" key="1">
    <source>
        <dbReference type="EMBL" id="CAG8724716.1"/>
    </source>
</evidence>
<sequence>MCNPRNVDYYADLKLNYFRQEDYKEFMYSLNATHIIKWALIKMFLRTCRDLESLSIEGILPDSLLDIICRFTTVTNLKIAYNSL</sequence>
<accession>A0ACA9PVK4</accession>
<gene>
    <name evidence="1" type="ORF">RPERSI_LOCUS11602</name>
</gene>
<reference evidence="1" key="1">
    <citation type="submission" date="2021-06" db="EMBL/GenBank/DDBJ databases">
        <authorList>
            <person name="Kallberg Y."/>
            <person name="Tangrot J."/>
            <person name="Rosling A."/>
        </authorList>
    </citation>
    <scope>NUCLEOTIDE SEQUENCE</scope>
    <source>
        <strain evidence="1">MA461A</strain>
    </source>
</reference>
<name>A0ACA9PVK4_9GLOM</name>
<proteinExistence type="predicted"/>
<feature type="non-terminal residue" evidence="1">
    <location>
        <position position="1"/>
    </location>
</feature>
<feature type="non-terminal residue" evidence="1">
    <location>
        <position position="84"/>
    </location>
</feature>